<proteinExistence type="predicted"/>
<evidence type="ECO:0000313" key="2">
    <source>
        <dbReference type="EnsemblMetazoa" id="Aqu2.1.09149_001"/>
    </source>
</evidence>
<dbReference type="InParanoid" id="A0A1X7T4J5"/>
<feature type="domain" description="Protein MMS22-like N-terminal" evidence="1">
    <location>
        <begin position="6"/>
        <end position="52"/>
    </location>
</feature>
<dbReference type="Pfam" id="PF14910">
    <property type="entry name" value="MMS22L_N"/>
    <property type="match status" value="1"/>
</dbReference>
<protein>
    <recommendedName>
        <fullName evidence="1">Protein MMS22-like N-terminal domain-containing protein</fullName>
    </recommendedName>
</protein>
<reference evidence="2" key="1">
    <citation type="submission" date="2017-05" db="UniProtKB">
        <authorList>
            <consortium name="EnsemblMetazoa"/>
        </authorList>
    </citation>
    <scope>IDENTIFICATION</scope>
</reference>
<dbReference type="AlphaFoldDB" id="A0A1X7T4J5"/>
<accession>A0A1X7T4J5</accession>
<organism evidence="2">
    <name type="scientific">Amphimedon queenslandica</name>
    <name type="common">Sponge</name>
    <dbReference type="NCBI Taxonomy" id="400682"/>
    <lineage>
        <taxon>Eukaryota</taxon>
        <taxon>Metazoa</taxon>
        <taxon>Porifera</taxon>
        <taxon>Demospongiae</taxon>
        <taxon>Heteroscleromorpha</taxon>
        <taxon>Haplosclerida</taxon>
        <taxon>Niphatidae</taxon>
        <taxon>Amphimedon</taxon>
    </lineage>
</organism>
<sequence>SVLCGTSFELFLNLLSKCLIDRTHGSQIWRQLKTRIYSKILRKKVLELSSEVFLTLCHSDSLSFL</sequence>
<evidence type="ECO:0000259" key="1">
    <source>
        <dbReference type="Pfam" id="PF14910"/>
    </source>
</evidence>
<dbReference type="InterPro" id="IPR029425">
    <property type="entry name" value="MMS22L_N"/>
</dbReference>
<dbReference type="EnsemblMetazoa" id="Aqu2.1.09149_001">
    <property type="protein sequence ID" value="Aqu2.1.09149_001"/>
    <property type="gene ID" value="Aqu2.1.09149"/>
</dbReference>
<name>A0A1X7T4J5_AMPQE</name>